<feature type="coiled-coil region" evidence="1">
    <location>
        <begin position="47"/>
        <end position="74"/>
    </location>
</feature>
<keyword evidence="3" id="KW-1185">Reference proteome</keyword>
<dbReference type="AlphaFoldDB" id="A0A543JC99"/>
<protein>
    <submittedName>
        <fullName evidence="2">Uncharacterized protein</fullName>
    </submittedName>
</protein>
<accession>A0A543JC99</accession>
<gene>
    <name evidence="2" type="ORF">FHX81_2783</name>
</gene>
<reference evidence="2 3" key="1">
    <citation type="submission" date="2019-06" db="EMBL/GenBank/DDBJ databases">
        <title>Sequencing the genomes of 1000 actinobacteria strains.</title>
        <authorList>
            <person name="Klenk H.-P."/>
        </authorList>
    </citation>
    <scope>NUCLEOTIDE SEQUENCE [LARGE SCALE GENOMIC DNA]</scope>
    <source>
        <strain evidence="2 3">DSM 45456</strain>
    </source>
</reference>
<evidence type="ECO:0000256" key="1">
    <source>
        <dbReference type="SAM" id="Coils"/>
    </source>
</evidence>
<dbReference type="Proteomes" id="UP000316628">
    <property type="component" value="Unassembled WGS sequence"/>
</dbReference>
<proteinExistence type="predicted"/>
<name>A0A543JC99_9PSEU</name>
<organism evidence="2 3">
    <name type="scientific">Saccharothrix saharensis</name>
    <dbReference type="NCBI Taxonomy" id="571190"/>
    <lineage>
        <taxon>Bacteria</taxon>
        <taxon>Bacillati</taxon>
        <taxon>Actinomycetota</taxon>
        <taxon>Actinomycetes</taxon>
        <taxon>Pseudonocardiales</taxon>
        <taxon>Pseudonocardiaceae</taxon>
        <taxon>Saccharothrix</taxon>
    </lineage>
</organism>
<keyword evidence="1" id="KW-0175">Coiled coil</keyword>
<dbReference type="EMBL" id="VFPP01000001">
    <property type="protein sequence ID" value="TQM80452.1"/>
    <property type="molecule type" value="Genomic_DNA"/>
</dbReference>
<comment type="caution">
    <text evidence="2">The sequence shown here is derived from an EMBL/GenBank/DDBJ whole genome shotgun (WGS) entry which is preliminary data.</text>
</comment>
<sequence length="82" mass="9281">MAAQENYATFRAAIVLLQETVDEHVRGFIAKAEDADIPAEAWAVPDADELKSLCDKAVREIEEFTKDARKYEAELVAKNWRV</sequence>
<evidence type="ECO:0000313" key="3">
    <source>
        <dbReference type="Proteomes" id="UP000316628"/>
    </source>
</evidence>
<evidence type="ECO:0000313" key="2">
    <source>
        <dbReference type="EMBL" id="TQM80452.1"/>
    </source>
</evidence>